<dbReference type="GO" id="GO:0004016">
    <property type="term" value="F:adenylate cyclase activity"/>
    <property type="evidence" value="ECO:0007669"/>
    <property type="project" value="UniProtKB-ARBA"/>
</dbReference>
<dbReference type="InterPro" id="IPR041664">
    <property type="entry name" value="AAA_16"/>
</dbReference>
<dbReference type="Pfam" id="PF00211">
    <property type="entry name" value="Guanylate_cyc"/>
    <property type="match status" value="1"/>
</dbReference>
<dbReference type="Pfam" id="PF12773">
    <property type="entry name" value="DZR"/>
    <property type="match status" value="1"/>
</dbReference>
<keyword evidence="1" id="KW-0547">Nucleotide-binding</keyword>
<dbReference type="PANTHER" id="PTHR16305">
    <property type="entry name" value="TESTICULAR SOLUBLE ADENYLYL CYCLASE"/>
    <property type="match status" value="1"/>
</dbReference>
<protein>
    <submittedName>
        <fullName evidence="5">Double zinc ribbon</fullName>
    </submittedName>
</protein>
<evidence type="ECO:0000256" key="1">
    <source>
        <dbReference type="ARBA" id="ARBA00022741"/>
    </source>
</evidence>
<evidence type="ECO:0000256" key="3">
    <source>
        <dbReference type="SAM" id="MobiDB-lite"/>
    </source>
</evidence>
<accession>A0A1C5G7U0</accession>
<dbReference type="AlphaFoldDB" id="A0A1C5G7U0"/>
<dbReference type="CDD" id="cd07302">
    <property type="entry name" value="CHD"/>
    <property type="match status" value="1"/>
</dbReference>
<dbReference type="Gene3D" id="1.25.40.10">
    <property type="entry name" value="Tetratricopeptide repeat domain"/>
    <property type="match status" value="1"/>
</dbReference>
<dbReference type="GO" id="GO:0035556">
    <property type="term" value="P:intracellular signal transduction"/>
    <property type="evidence" value="ECO:0007669"/>
    <property type="project" value="InterPro"/>
</dbReference>
<dbReference type="Proteomes" id="UP000198251">
    <property type="component" value="Chromosome I"/>
</dbReference>
<dbReference type="InterPro" id="IPR001054">
    <property type="entry name" value="A/G_cyclase"/>
</dbReference>
<feature type="compositionally biased region" description="Polar residues" evidence="3">
    <location>
        <begin position="1"/>
        <end position="10"/>
    </location>
</feature>
<dbReference type="PANTHER" id="PTHR16305:SF28">
    <property type="entry name" value="GUANYLATE CYCLASE DOMAIN-CONTAINING PROTEIN"/>
    <property type="match status" value="1"/>
</dbReference>
<gene>
    <name evidence="5" type="ORF">GA0070610_1345</name>
</gene>
<dbReference type="Pfam" id="PF13191">
    <property type="entry name" value="AAA_16"/>
    <property type="match status" value="1"/>
</dbReference>
<feature type="region of interest" description="Disordered" evidence="3">
    <location>
        <begin position="1"/>
        <end position="32"/>
    </location>
</feature>
<keyword evidence="6" id="KW-1185">Reference proteome</keyword>
<dbReference type="SUPFAM" id="SSF52540">
    <property type="entry name" value="P-loop containing nucleoside triphosphate hydrolases"/>
    <property type="match status" value="1"/>
</dbReference>
<feature type="domain" description="Guanylate cyclase" evidence="4">
    <location>
        <begin position="105"/>
        <end position="233"/>
    </location>
</feature>
<evidence type="ECO:0000259" key="4">
    <source>
        <dbReference type="PROSITE" id="PS50125"/>
    </source>
</evidence>
<keyword evidence="2" id="KW-0067">ATP-binding</keyword>
<evidence type="ECO:0000256" key="2">
    <source>
        <dbReference type="ARBA" id="ARBA00022840"/>
    </source>
</evidence>
<dbReference type="SUPFAM" id="SSF55073">
    <property type="entry name" value="Nucleotide cyclase"/>
    <property type="match status" value="1"/>
</dbReference>
<dbReference type="GO" id="GO:0009190">
    <property type="term" value="P:cyclic nucleotide biosynthetic process"/>
    <property type="evidence" value="ECO:0007669"/>
    <property type="project" value="InterPro"/>
</dbReference>
<dbReference type="InterPro" id="IPR027417">
    <property type="entry name" value="P-loop_NTPase"/>
</dbReference>
<dbReference type="InterPro" id="IPR029787">
    <property type="entry name" value="Nucleotide_cyclase"/>
</dbReference>
<dbReference type="SMART" id="SM00028">
    <property type="entry name" value="TPR"/>
    <property type="match status" value="2"/>
</dbReference>
<dbReference type="Gene3D" id="3.30.70.1230">
    <property type="entry name" value="Nucleotide cyclase"/>
    <property type="match status" value="1"/>
</dbReference>
<dbReference type="SUPFAM" id="SSF48452">
    <property type="entry name" value="TPR-like"/>
    <property type="match status" value="1"/>
</dbReference>
<dbReference type="InterPro" id="IPR019734">
    <property type="entry name" value="TPR_rpt"/>
</dbReference>
<dbReference type="Gene3D" id="3.40.50.300">
    <property type="entry name" value="P-loop containing nucleotide triphosphate hydrolases"/>
    <property type="match status" value="1"/>
</dbReference>
<dbReference type="EMBL" id="LT607733">
    <property type="protein sequence ID" value="SCG15116.1"/>
    <property type="molecule type" value="Genomic_DNA"/>
</dbReference>
<proteinExistence type="predicted"/>
<evidence type="ECO:0000313" key="6">
    <source>
        <dbReference type="Proteomes" id="UP000198251"/>
    </source>
</evidence>
<evidence type="ECO:0000313" key="5">
    <source>
        <dbReference type="EMBL" id="SCG15116.1"/>
    </source>
</evidence>
<dbReference type="GO" id="GO:0005737">
    <property type="term" value="C:cytoplasm"/>
    <property type="evidence" value="ECO:0007669"/>
    <property type="project" value="TreeGrafter"/>
</dbReference>
<dbReference type="SMART" id="SM00044">
    <property type="entry name" value="CYCc"/>
    <property type="match status" value="1"/>
</dbReference>
<sequence length="1220" mass="131355">MDCPQTNSPVPDSRADGDTDTTTVPIPAPAGPPVEGVIATQCDRCGRTAAAGDRFCGGCGNELGAVCPHCLRPLARDVAFCTSCGAARPGSERQAAPQEDRRRVSVLFVDLIDFTPYVERADPELVRGMQTGFFSAARRVVGQYGGVVEKYIGDAVMALFGAPVATETDALRCVRAGLELQRVLTRFAPTGAEALRFRVGVATGEALVDVAAARDGGQAIVAGDVVNTASRMQSVAPPGGVLVCGVTHALTRDAIRYSEQPPVTLRGRSTTTEVWLALSPVRRQPTDRQPDVTPLIDREHELGMLVNALHRSLRDRRPQVVTVFGRAGLGKSRLVRELYRHVDQLVDEPLTWRIGRCPPFGENVTFAALADIVKSEAGILDTDPASSAAQRLASAVGELVGPGERQRLVDALRPMVGLPGTPLPAEETESAWRRFLLALAARRPTVLVFEDLHWADDAMLRFVELLGTAARDVPLLLLCTARPELVDRDPSWAGTITGSVTITLPPLRDTGIAALYAHMFGRAAFSADMLTPLIEVAGGNPLYAHEYVRMLIEQGALRQSGRGWSLEKHLDLPMPESVHAVIANRIDLLDAKERTVLLTAAVVGVQFWPGAVAAALGQPVESVERALRRLEQRDFVHEQAASTMAGQPEYRFRHVLVRDVCYQRLPRTERVARHERTAQWLDMLSQSRDTDLAEVLAHHRWAAHEIARTLGMEIGRYAGPARAALHRAARRAYALHSLDVAASHAGRALGLADDTDPVGRLQLELLSTEISFYRDGNGFLSGGGPEQLQALADRLLAHGDDACAARAWTLLGQAAWLRADRAAALACLDRAVQLFAPLPDSPQKADAYAELGRLHMLNYERDPAVAAAERAAEIGERLGLTETRTNARITSAIARYQAGDRSGLDDLHNIVEVSRAGQLIALPRAMQNLAYAVCEEGDWLRSDALLSSLPTRKASGQTLTTSYSAEAMRAWFEGDFGRLLAAAEAFVDTPTGSWDMQVRGLRACLLVLRGDRVPPARSHSDHDAAATYSDDVAAALDAARRGGFHRPHWTMLGMGALCRALQGRRTEATALIDELADSWSAVPALASGEWIAAAGFAASLAGRDAAVRVRGMLDRVGHRTPWSEAARRTVTGALAAADGDHRRAAELHLAGAEIYAGIPDVTDRMLALTFATVELERAGESTAARPELAELRAFALRNDAPVLLDLARPPAAPAGTAVAC</sequence>
<dbReference type="PROSITE" id="PS50125">
    <property type="entry name" value="GUANYLATE_CYCLASE_2"/>
    <property type="match status" value="1"/>
</dbReference>
<organism evidence="5 6">
    <name type="scientific">Micromonospora echinofusca</name>
    <dbReference type="NCBI Taxonomy" id="47858"/>
    <lineage>
        <taxon>Bacteria</taxon>
        <taxon>Bacillati</taxon>
        <taxon>Actinomycetota</taxon>
        <taxon>Actinomycetes</taxon>
        <taxon>Micromonosporales</taxon>
        <taxon>Micromonosporaceae</taxon>
        <taxon>Micromonospora</taxon>
    </lineage>
</organism>
<dbReference type="InterPro" id="IPR011990">
    <property type="entry name" value="TPR-like_helical_dom_sf"/>
</dbReference>
<dbReference type="GO" id="GO:0005524">
    <property type="term" value="F:ATP binding"/>
    <property type="evidence" value="ECO:0007669"/>
    <property type="project" value="UniProtKB-KW"/>
</dbReference>
<reference evidence="5 6" key="1">
    <citation type="submission" date="2016-06" db="EMBL/GenBank/DDBJ databases">
        <authorList>
            <person name="Kjaerup R.B."/>
            <person name="Dalgaard T.S."/>
            <person name="Juul-Madsen H.R."/>
        </authorList>
    </citation>
    <scope>NUCLEOTIDE SEQUENCE [LARGE SCALE GENOMIC DNA]</scope>
    <source>
        <strain evidence="5 6">DSM 43913</strain>
    </source>
</reference>
<dbReference type="InterPro" id="IPR025874">
    <property type="entry name" value="DZR"/>
</dbReference>
<name>A0A1C5G7U0_MICEH</name>